<sequence>MERVKKITYQVKKSLVVVDSDNFLWRQNVDRERWLLYRSCSENDRKLDQISPVELANAAVDIVTRKGGMTADALGRMILARFGRSRMSKLTKTHLAQGFEQAKAFGRITEVDGEVKLAAGPLDAGLATV</sequence>
<dbReference type="KEGG" id="aaq:AOC05_13795"/>
<dbReference type="AlphaFoldDB" id="A0A0M5M3J2"/>
<dbReference type="PATRIC" id="fig|656366.3.peg.2975"/>
<gene>
    <name evidence="1" type="ORF">AOC05_13795</name>
</gene>
<evidence type="ECO:0000313" key="2">
    <source>
        <dbReference type="Proteomes" id="UP000062833"/>
    </source>
</evidence>
<reference evidence="2" key="1">
    <citation type="submission" date="2015-09" db="EMBL/GenBank/DDBJ databases">
        <title>Complete genome of Arthrobacter alpinus strain R3.8.</title>
        <authorList>
            <person name="See-Too W.S."/>
            <person name="Chan K.G."/>
        </authorList>
    </citation>
    <scope>NUCLEOTIDE SEQUENCE [LARGE SCALE GENOMIC DNA]</scope>
    <source>
        <strain evidence="2">R3.8</strain>
    </source>
</reference>
<dbReference type="OrthoDB" id="9757917at2"/>
<dbReference type="Proteomes" id="UP000062833">
    <property type="component" value="Chromosome"/>
</dbReference>
<accession>A0A0M5M3J2</accession>
<dbReference type="RefSeq" id="WP_062007732.1">
    <property type="nucleotide sequence ID" value="NZ_CP012677.1"/>
</dbReference>
<organism evidence="1 2">
    <name type="scientific">Arthrobacter alpinus</name>
    <dbReference type="NCBI Taxonomy" id="656366"/>
    <lineage>
        <taxon>Bacteria</taxon>
        <taxon>Bacillati</taxon>
        <taxon>Actinomycetota</taxon>
        <taxon>Actinomycetes</taxon>
        <taxon>Micrococcales</taxon>
        <taxon>Micrococcaceae</taxon>
        <taxon>Arthrobacter</taxon>
    </lineage>
</organism>
<evidence type="ECO:0000313" key="1">
    <source>
        <dbReference type="EMBL" id="ALE93144.1"/>
    </source>
</evidence>
<name>A0A0M5M3J2_9MICC</name>
<keyword evidence="2" id="KW-1185">Reference proteome</keyword>
<protein>
    <submittedName>
        <fullName evidence="1">Uncharacterized protein</fullName>
    </submittedName>
</protein>
<proteinExistence type="predicted"/>
<dbReference type="EMBL" id="CP012677">
    <property type="protein sequence ID" value="ALE93144.1"/>
    <property type="molecule type" value="Genomic_DNA"/>
</dbReference>